<name>X1HIB4_9ZZZZ</name>
<evidence type="ECO:0000313" key="2">
    <source>
        <dbReference type="EMBL" id="GAH56805.1"/>
    </source>
</evidence>
<comment type="caution">
    <text evidence="2">The sequence shown here is derived from an EMBL/GenBank/DDBJ whole genome shotgun (WGS) entry which is preliminary data.</text>
</comment>
<organism evidence="2">
    <name type="scientific">marine sediment metagenome</name>
    <dbReference type="NCBI Taxonomy" id="412755"/>
    <lineage>
        <taxon>unclassified sequences</taxon>
        <taxon>metagenomes</taxon>
        <taxon>ecological metagenomes</taxon>
    </lineage>
</organism>
<dbReference type="GO" id="GO:0016491">
    <property type="term" value="F:oxidoreductase activity"/>
    <property type="evidence" value="ECO:0007669"/>
    <property type="project" value="InterPro"/>
</dbReference>
<reference evidence="2" key="1">
    <citation type="journal article" date="2014" name="Front. Microbiol.">
        <title>High frequency of phylogenetically diverse reductive dehalogenase-homologous genes in deep subseafloor sedimentary metagenomes.</title>
        <authorList>
            <person name="Kawai M."/>
            <person name="Futagami T."/>
            <person name="Toyoda A."/>
            <person name="Takaki Y."/>
            <person name="Nishi S."/>
            <person name="Hori S."/>
            <person name="Arai W."/>
            <person name="Tsubouchi T."/>
            <person name="Morono Y."/>
            <person name="Uchiyama I."/>
            <person name="Ito T."/>
            <person name="Fujiyama A."/>
            <person name="Inagaki F."/>
            <person name="Takami H."/>
        </authorList>
    </citation>
    <scope>NUCLEOTIDE SEQUENCE</scope>
    <source>
        <strain evidence="2">Expedition CK06-06</strain>
    </source>
</reference>
<gene>
    <name evidence="2" type="ORF">S03H2_26995</name>
</gene>
<dbReference type="AlphaFoldDB" id="X1HIB4"/>
<dbReference type="InterPro" id="IPR046867">
    <property type="entry name" value="AldOxase/xan_DH_MoCoBD2"/>
</dbReference>
<feature type="non-terminal residue" evidence="2">
    <location>
        <position position="66"/>
    </location>
</feature>
<accession>X1HIB4</accession>
<protein>
    <recommendedName>
        <fullName evidence="1">Aldehyde oxidase/xanthine dehydrogenase second molybdopterin binding domain-containing protein</fullName>
    </recommendedName>
</protein>
<feature type="domain" description="Aldehyde oxidase/xanthine dehydrogenase second molybdopterin binding" evidence="1">
    <location>
        <begin position="3"/>
        <end position="66"/>
    </location>
</feature>
<dbReference type="EMBL" id="BARU01015933">
    <property type="protein sequence ID" value="GAH56805.1"/>
    <property type="molecule type" value="Genomic_DNA"/>
</dbReference>
<dbReference type="Pfam" id="PF20256">
    <property type="entry name" value="MoCoBD_2"/>
    <property type="match status" value="1"/>
</dbReference>
<dbReference type="SUPFAM" id="SSF56003">
    <property type="entry name" value="Molybdenum cofactor-binding domain"/>
    <property type="match status" value="1"/>
</dbReference>
<feature type="non-terminal residue" evidence="2">
    <location>
        <position position="1"/>
    </location>
</feature>
<evidence type="ECO:0000259" key="1">
    <source>
        <dbReference type="Pfam" id="PF20256"/>
    </source>
</evidence>
<sequence>AIGWDQKYNNSSWKKFPEKPHLKRGIGVALVMQGTAIPSLDMGSASIKKNDDGSFNLLVGATDLGT</sequence>
<proteinExistence type="predicted"/>
<dbReference type="InterPro" id="IPR037165">
    <property type="entry name" value="AldOxase/xan_DH_Mopterin-bd_sf"/>
</dbReference>